<reference evidence="6" key="3">
    <citation type="submission" date="2025-09" db="UniProtKB">
        <authorList>
            <consortium name="Ensembl"/>
        </authorList>
    </citation>
    <scope>IDENTIFICATION</scope>
</reference>
<dbReference type="AlphaFoldDB" id="A0A8C9VXQ0"/>
<organism evidence="6 7">
    <name type="scientific">Scleropages formosus</name>
    <name type="common">Asian bonytongue</name>
    <name type="synonym">Osteoglossum formosum</name>
    <dbReference type="NCBI Taxonomy" id="113540"/>
    <lineage>
        <taxon>Eukaryota</taxon>
        <taxon>Metazoa</taxon>
        <taxon>Chordata</taxon>
        <taxon>Craniata</taxon>
        <taxon>Vertebrata</taxon>
        <taxon>Euteleostomi</taxon>
        <taxon>Actinopterygii</taxon>
        <taxon>Neopterygii</taxon>
        <taxon>Teleostei</taxon>
        <taxon>Osteoglossocephala</taxon>
        <taxon>Osteoglossomorpha</taxon>
        <taxon>Osteoglossiformes</taxon>
        <taxon>Osteoglossidae</taxon>
        <taxon>Scleropages</taxon>
    </lineage>
</organism>
<comment type="function">
    <text evidence="4">Involved in cytoskeletal rearrangements required for phagocytosis of apoptotic cells and cell motility. Acts in association with DOCK1 and CRK. Was initially proposed to be required in complex with DOCK1 to activate Rac Rho small GTPases. May enhance the guanine nucleotide exchange factor (GEF) activity of DOCK1.</text>
</comment>
<gene>
    <name evidence="6" type="primary">ELMO1</name>
    <name evidence="6" type="synonym">elmo1</name>
</gene>
<dbReference type="FunFam" id="2.30.29.30:FF:000053">
    <property type="entry name" value="Engulfment and cell motility protein 1"/>
    <property type="match status" value="1"/>
</dbReference>
<evidence type="ECO:0000256" key="4">
    <source>
        <dbReference type="ARBA" id="ARBA00024863"/>
    </source>
</evidence>
<keyword evidence="7" id="KW-1185">Reference proteome</keyword>
<dbReference type="Gene3D" id="6.10.250.810">
    <property type="match status" value="1"/>
</dbReference>
<sequence>MPPPADIVKVAIEWPGAFPRLMEIDQVRSRRTWSLGNPENYALQNADSTNFYITEKVRPLLAQTAQQLHERIQSSSMDAKLEALKDLASASRDITFAQEFINLDGISLLTQMVESGTDFGDLLSFTLTAFVELMDHGIVSWDTFSVAFIKKIASYVNKSAMDTAVLQRSLAILESMVLNSQDLYQKVAQEITIGQLIPHLQGTDQDIQTYTIAVINALFLKAPEEKRQVDSAFHCLTEMAHILAQKQLRSIILTNIIRSARPINDEMAHQLYVLQVLTFNLLEDRMMTKMDPQDQAQRDIIFELRRIAFDVECEPNNSGSIEKRKSMYTRDYKKLGFINHVNPAVDFTQIPPGMLALDNMLYLAKHHQDAYIRIVLENSSREDKHECPFGRSSIELTKMLCEILKVGELPSENCHDFHPMFFTHDRSFKEFFCICIQLLNKTWKEMRATSEDFNKVMQVVREQIMRALAAKPNSLDQFKSRLQNLSYTEILKIRQSERMNQEDFQSRPIQELREKIQPEIMELIKQQRLNRLCEGTCFRKISCRRRQDKFWYCRLSPNHKVLHYGDLEEHPQGEVPHDSLQDKLPVADIKAVVTGKDCPHMKEKGALKQKEVLELAFSILYESDEYLNFIAPDKHEYCVWTDGLNALLGKEMTSEFTKSDLDTLLSMEMKLRLLDLENIQIPEAPPPIPKEPSNYDFVYDN</sequence>
<dbReference type="GO" id="GO:0017124">
    <property type="term" value="F:SH3 domain binding"/>
    <property type="evidence" value="ECO:0007669"/>
    <property type="project" value="UniProtKB-KW"/>
</dbReference>
<protein>
    <submittedName>
        <fullName evidence="6">Engulfment and cell motility 1</fullName>
    </submittedName>
</protein>
<dbReference type="Pfam" id="PF16457">
    <property type="entry name" value="PH_12"/>
    <property type="match status" value="1"/>
</dbReference>
<name>A0A8C9VXQ0_SCLFO</name>
<keyword evidence="1" id="KW-0053">Apoptosis</keyword>
<evidence type="ECO:0000256" key="2">
    <source>
        <dbReference type="ARBA" id="ARBA00022907"/>
    </source>
</evidence>
<dbReference type="Proteomes" id="UP000694397">
    <property type="component" value="Chromosome 23"/>
</dbReference>
<dbReference type="GeneTree" id="ENSGT00940000155994"/>
<dbReference type="CDD" id="cd13359">
    <property type="entry name" value="PH_ELMO1_CED-12"/>
    <property type="match status" value="1"/>
</dbReference>
<dbReference type="GO" id="GO:0007015">
    <property type="term" value="P:actin filament organization"/>
    <property type="evidence" value="ECO:0007669"/>
    <property type="project" value="TreeGrafter"/>
</dbReference>
<dbReference type="PROSITE" id="PS51335">
    <property type="entry name" value="ELMO"/>
    <property type="match status" value="1"/>
</dbReference>
<dbReference type="GO" id="GO:0032045">
    <property type="term" value="C:guanyl-nucleotide exchange factor complex"/>
    <property type="evidence" value="ECO:0007669"/>
    <property type="project" value="TreeGrafter"/>
</dbReference>
<dbReference type="GO" id="GO:0006915">
    <property type="term" value="P:apoptotic process"/>
    <property type="evidence" value="ECO:0007669"/>
    <property type="project" value="UniProtKB-KW"/>
</dbReference>
<evidence type="ECO:0000256" key="1">
    <source>
        <dbReference type="ARBA" id="ARBA00022703"/>
    </source>
</evidence>
<proteinExistence type="predicted"/>
<dbReference type="Gene3D" id="2.30.30.40">
    <property type="entry name" value="SH3 Domains"/>
    <property type="match status" value="1"/>
</dbReference>
<evidence type="ECO:0000313" key="7">
    <source>
        <dbReference type="Proteomes" id="UP000694397"/>
    </source>
</evidence>
<keyword evidence="2" id="KW-0581">Phagocytosis</keyword>
<dbReference type="Pfam" id="PF04727">
    <property type="entry name" value="ELMO_CED12"/>
    <property type="match status" value="1"/>
</dbReference>
<dbReference type="Ensembl" id="ENSSFOT00015077959.1">
    <property type="protein sequence ID" value="ENSSFOP00015066870.1"/>
    <property type="gene ID" value="ENSSFOG00015011599.2"/>
</dbReference>
<dbReference type="InterPro" id="IPR016024">
    <property type="entry name" value="ARM-type_fold"/>
</dbReference>
<evidence type="ECO:0000256" key="3">
    <source>
        <dbReference type="ARBA" id="ARBA00023036"/>
    </source>
</evidence>
<dbReference type="InterPro" id="IPR011993">
    <property type="entry name" value="PH-like_dom_sf"/>
</dbReference>
<dbReference type="InterPro" id="IPR050868">
    <property type="entry name" value="ELMO_domain-containing"/>
</dbReference>
<reference evidence="6 7" key="1">
    <citation type="submission" date="2019-04" db="EMBL/GenBank/DDBJ databases">
        <authorList>
            <consortium name="Wellcome Sanger Institute Data Sharing"/>
        </authorList>
    </citation>
    <scope>NUCLEOTIDE SEQUENCE [LARGE SCALE GENOMIC DNA]</scope>
</reference>
<dbReference type="InterPro" id="IPR006816">
    <property type="entry name" value="ELMO_dom"/>
</dbReference>
<dbReference type="GO" id="GO:0006909">
    <property type="term" value="P:phagocytosis"/>
    <property type="evidence" value="ECO:0007669"/>
    <property type="project" value="UniProtKB-KW"/>
</dbReference>
<dbReference type="InterPro" id="IPR011989">
    <property type="entry name" value="ARM-like"/>
</dbReference>
<evidence type="ECO:0000313" key="6">
    <source>
        <dbReference type="Ensembl" id="ENSSFOP00015066870.1"/>
    </source>
</evidence>
<dbReference type="SUPFAM" id="SSF50729">
    <property type="entry name" value="PH domain-like"/>
    <property type="match status" value="1"/>
</dbReference>
<dbReference type="Gene3D" id="2.30.29.30">
    <property type="entry name" value="Pleckstrin-homology domain (PH domain)/Phosphotyrosine-binding domain (PTB)"/>
    <property type="match status" value="1"/>
</dbReference>
<dbReference type="InterPro" id="IPR001849">
    <property type="entry name" value="PH_domain"/>
</dbReference>
<dbReference type="GO" id="GO:0048870">
    <property type="term" value="P:cell motility"/>
    <property type="evidence" value="ECO:0007669"/>
    <property type="project" value="TreeGrafter"/>
</dbReference>
<accession>A0A8C9VXQ0</accession>
<dbReference type="PANTHER" id="PTHR12771:SF23">
    <property type="entry name" value="ENGULFMENT AND CELL MOTILITY PROTEIN 1"/>
    <property type="match status" value="1"/>
</dbReference>
<dbReference type="InterPro" id="IPR024574">
    <property type="entry name" value="ELMO_ARM"/>
</dbReference>
<evidence type="ECO:0000259" key="5">
    <source>
        <dbReference type="PROSITE" id="PS51335"/>
    </source>
</evidence>
<dbReference type="GO" id="GO:0005886">
    <property type="term" value="C:plasma membrane"/>
    <property type="evidence" value="ECO:0007669"/>
    <property type="project" value="TreeGrafter"/>
</dbReference>
<dbReference type="Pfam" id="PF11841">
    <property type="entry name" value="ELMO_ARM"/>
    <property type="match status" value="1"/>
</dbReference>
<feature type="domain" description="ELMO" evidence="5">
    <location>
        <begin position="296"/>
        <end position="468"/>
    </location>
</feature>
<reference evidence="6" key="2">
    <citation type="submission" date="2025-08" db="UniProtKB">
        <authorList>
            <consortium name="Ensembl"/>
        </authorList>
    </citation>
    <scope>IDENTIFICATION</scope>
</reference>
<keyword evidence="3" id="KW-0729">SH3-binding</keyword>
<dbReference type="SUPFAM" id="SSF48371">
    <property type="entry name" value="ARM repeat"/>
    <property type="match status" value="1"/>
</dbReference>
<dbReference type="Gene3D" id="1.25.10.10">
    <property type="entry name" value="Leucine-rich Repeat Variant"/>
    <property type="match status" value="1"/>
</dbReference>
<dbReference type="PANTHER" id="PTHR12771">
    <property type="entry name" value="ENGULFMENT AND CELL MOTILITY"/>
    <property type="match status" value="1"/>
</dbReference>